<sequence length="81" mass="9159">MFLHPEAVQAGKLARELVVSLPGFLPLRYTELKEIVRRNFQERSVLQPSGKRIPLTDHFSLAHGTLVTYGILMRNSGNVRS</sequence>
<evidence type="ECO:0000313" key="2">
    <source>
        <dbReference type="Proteomes" id="UP000499080"/>
    </source>
</evidence>
<reference evidence="1 2" key="1">
    <citation type="journal article" date="2019" name="Sci. Rep.">
        <title>Orb-weaving spider Araneus ventricosus genome elucidates the spidroin gene catalogue.</title>
        <authorList>
            <person name="Kono N."/>
            <person name="Nakamura H."/>
            <person name="Ohtoshi R."/>
            <person name="Moran D.A.P."/>
            <person name="Shinohara A."/>
            <person name="Yoshida Y."/>
            <person name="Fujiwara M."/>
            <person name="Mori M."/>
            <person name="Tomita M."/>
            <person name="Arakawa K."/>
        </authorList>
    </citation>
    <scope>NUCLEOTIDE SEQUENCE [LARGE SCALE GENOMIC DNA]</scope>
</reference>
<dbReference type="AlphaFoldDB" id="A0A4Y2T2E1"/>
<gene>
    <name evidence="1" type="ORF">AVEN_270894_1</name>
</gene>
<accession>A0A4Y2T2E1</accession>
<organism evidence="1 2">
    <name type="scientific">Araneus ventricosus</name>
    <name type="common">Orbweaver spider</name>
    <name type="synonym">Epeira ventricosa</name>
    <dbReference type="NCBI Taxonomy" id="182803"/>
    <lineage>
        <taxon>Eukaryota</taxon>
        <taxon>Metazoa</taxon>
        <taxon>Ecdysozoa</taxon>
        <taxon>Arthropoda</taxon>
        <taxon>Chelicerata</taxon>
        <taxon>Arachnida</taxon>
        <taxon>Araneae</taxon>
        <taxon>Araneomorphae</taxon>
        <taxon>Entelegynae</taxon>
        <taxon>Araneoidea</taxon>
        <taxon>Araneidae</taxon>
        <taxon>Araneus</taxon>
    </lineage>
</organism>
<keyword evidence="2" id="KW-1185">Reference proteome</keyword>
<protein>
    <submittedName>
        <fullName evidence="1">Uncharacterized protein</fullName>
    </submittedName>
</protein>
<comment type="caution">
    <text evidence="1">The sequence shown here is derived from an EMBL/GenBank/DDBJ whole genome shotgun (WGS) entry which is preliminary data.</text>
</comment>
<name>A0A4Y2T2E1_ARAVE</name>
<dbReference type="Proteomes" id="UP000499080">
    <property type="component" value="Unassembled WGS sequence"/>
</dbReference>
<dbReference type="EMBL" id="BGPR01025627">
    <property type="protein sequence ID" value="GBN94697.1"/>
    <property type="molecule type" value="Genomic_DNA"/>
</dbReference>
<proteinExistence type="predicted"/>
<evidence type="ECO:0000313" key="1">
    <source>
        <dbReference type="EMBL" id="GBN94697.1"/>
    </source>
</evidence>